<gene>
    <name evidence="1" type="ORF">H5U98_08890</name>
</gene>
<dbReference type="Proteomes" id="UP001162885">
    <property type="component" value="Chromosome"/>
</dbReference>
<evidence type="ECO:0000313" key="2">
    <source>
        <dbReference type="Proteomes" id="UP001162885"/>
    </source>
</evidence>
<dbReference type="Pfam" id="PF13481">
    <property type="entry name" value="AAA_25"/>
    <property type="match status" value="1"/>
</dbReference>
<proteinExistence type="predicted"/>
<dbReference type="Gene3D" id="3.40.50.300">
    <property type="entry name" value="P-loop containing nucleotide triphosphate hydrolases"/>
    <property type="match status" value="1"/>
</dbReference>
<sequence length="278" mass="30510">MALDWAACVATGNRWQGRETVRRKVLYVVAEGAFGFKGRLNAWESGWGTAIYDEWFHVLPVPVNLTRPLDVGNLEDLIQWEGYGLVVLDTLARCMVGGEENSAKDTGVVVDAMTKLRRATPDGRGVVLGLHHAGKDAKTLRGSSAFEGGVDTVCFTARDERFVSLAREKRRDGPELDTHLFEFDPIPATGSGVLKQSHGLGETYQVENEAVATLSLIMSQHFSLTGATHTQLFDMAVESGRMARATFYRAKSDLLKAGRIINTGTDKRPFYQLSDSKG</sequence>
<dbReference type="InterPro" id="IPR027417">
    <property type="entry name" value="P-loop_NTPase"/>
</dbReference>
<reference evidence="1 2" key="1">
    <citation type="journal article" date="2022" name="BMC Genomics">
        <title>Comparative genome analysis of mycobacteria focusing on tRNA and non-coding RNA.</title>
        <authorList>
            <person name="Behra P.R.K."/>
            <person name="Pettersson B.M.F."/>
            <person name="Ramesh M."/>
            <person name="Das S."/>
            <person name="Dasgupta S."/>
            <person name="Kirsebom L.A."/>
        </authorList>
    </citation>
    <scope>NUCLEOTIDE SEQUENCE [LARGE SCALE GENOMIC DNA]</scope>
    <source>
        <strain evidence="1 2">DSM 44677</strain>
    </source>
</reference>
<accession>A0AAX3A5U9</accession>
<organism evidence="1 2">
    <name type="scientific">Mycolicibacterium boenickei</name>
    <dbReference type="NCBI Taxonomy" id="146017"/>
    <lineage>
        <taxon>Bacteria</taxon>
        <taxon>Bacillati</taxon>
        <taxon>Actinomycetota</taxon>
        <taxon>Actinomycetes</taxon>
        <taxon>Mycobacteriales</taxon>
        <taxon>Mycobacteriaceae</taxon>
        <taxon>Mycolicibacterium</taxon>
    </lineage>
</organism>
<evidence type="ECO:0000313" key="1">
    <source>
        <dbReference type="EMBL" id="UNC02866.1"/>
    </source>
</evidence>
<dbReference type="EMBL" id="CP060016">
    <property type="protein sequence ID" value="UNC02866.1"/>
    <property type="molecule type" value="Genomic_DNA"/>
</dbReference>
<name>A0AAX3A5U9_9MYCO</name>
<protein>
    <submittedName>
        <fullName evidence="1">AAA family ATPase</fullName>
    </submittedName>
</protein>
<dbReference type="SUPFAM" id="SSF52540">
    <property type="entry name" value="P-loop containing nucleoside triphosphate hydrolases"/>
    <property type="match status" value="1"/>
</dbReference>
<dbReference type="AlphaFoldDB" id="A0AAX3A5U9"/>